<reference evidence="2 3" key="1">
    <citation type="submission" date="2020-04" db="EMBL/GenBank/DDBJ databases">
        <title>Plant Genome Project.</title>
        <authorList>
            <person name="Zhang R.-G."/>
        </authorList>
    </citation>
    <scope>NUCLEOTIDE SEQUENCE [LARGE SCALE GENOMIC DNA]</scope>
    <source>
        <strain evidence="2">YNK0</strain>
        <tissue evidence="2">Leaf</tissue>
    </source>
</reference>
<comment type="caution">
    <text evidence="2">The sequence shown here is derived from an EMBL/GenBank/DDBJ whole genome shotgun (WGS) entry which is preliminary data.</text>
</comment>
<organism evidence="2 3">
    <name type="scientific">Tetracentron sinense</name>
    <name type="common">Spur-leaf</name>
    <dbReference type="NCBI Taxonomy" id="13715"/>
    <lineage>
        <taxon>Eukaryota</taxon>
        <taxon>Viridiplantae</taxon>
        <taxon>Streptophyta</taxon>
        <taxon>Embryophyta</taxon>
        <taxon>Tracheophyta</taxon>
        <taxon>Spermatophyta</taxon>
        <taxon>Magnoliopsida</taxon>
        <taxon>Trochodendrales</taxon>
        <taxon>Trochodendraceae</taxon>
        <taxon>Tetracentron</taxon>
    </lineage>
</organism>
<proteinExistence type="predicted"/>
<dbReference type="EMBL" id="JABCRI010000007">
    <property type="protein sequence ID" value="KAF8403911.1"/>
    <property type="molecule type" value="Genomic_DNA"/>
</dbReference>
<dbReference type="AlphaFoldDB" id="A0A834ZHH8"/>
<feature type="compositionally biased region" description="Polar residues" evidence="1">
    <location>
        <begin position="183"/>
        <end position="193"/>
    </location>
</feature>
<name>A0A834ZHH8_TETSI</name>
<evidence type="ECO:0000313" key="2">
    <source>
        <dbReference type="EMBL" id="KAF8403911.1"/>
    </source>
</evidence>
<keyword evidence="3" id="KW-1185">Reference proteome</keyword>
<accession>A0A834ZHH8</accession>
<gene>
    <name evidence="2" type="ORF">HHK36_012017</name>
</gene>
<evidence type="ECO:0000313" key="3">
    <source>
        <dbReference type="Proteomes" id="UP000655225"/>
    </source>
</evidence>
<feature type="region of interest" description="Disordered" evidence="1">
    <location>
        <begin position="183"/>
        <end position="202"/>
    </location>
</feature>
<dbReference type="Proteomes" id="UP000655225">
    <property type="component" value="Unassembled WGS sequence"/>
</dbReference>
<sequence>MMAIIMWYDGNHDDPSSSKGPSWFKKQYMAKGAKEMVLFTSDRISPKVEYSGPLNLEVKSALVLLPLALTALSSLQRIVICIDMCIWVCRRMYCNCKNWFSQITEVGFVPITLCWPFFFVMAAEEKMKVVLVARRSPLPMPFYFLWKECRVSELDKGLKGWQRKVVRRESFVTVQKSVFAASTETSQEASPSSVEEERRRKHGEEKFFAERVAFCGPIL</sequence>
<protein>
    <submittedName>
        <fullName evidence="2">Uncharacterized protein</fullName>
    </submittedName>
</protein>
<evidence type="ECO:0000256" key="1">
    <source>
        <dbReference type="SAM" id="MobiDB-lite"/>
    </source>
</evidence>